<name>A0ABU1ZVM1_9CORY</name>
<organism evidence="1 2">
    <name type="scientific">Corynebacterium guangdongense</name>
    <dbReference type="NCBI Taxonomy" id="1783348"/>
    <lineage>
        <taxon>Bacteria</taxon>
        <taxon>Bacillati</taxon>
        <taxon>Actinomycetota</taxon>
        <taxon>Actinomycetes</taxon>
        <taxon>Mycobacteriales</taxon>
        <taxon>Corynebacteriaceae</taxon>
        <taxon>Corynebacterium</taxon>
    </lineage>
</organism>
<accession>A0ABU1ZVM1</accession>
<protein>
    <submittedName>
        <fullName evidence="1">Uncharacterized protein</fullName>
    </submittedName>
</protein>
<reference evidence="1" key="1">
    <citation type="submission" date="2023-07" db="EMBL/GenBank/DDBJ databases">
        <title>Sequencing the genomes of 1000 actinobacteria strains.</title>
        <authorList>
            <person name="Klenk H.-P."/>
        </authorList>
    </citation>
    <scope>NUCLEOTIDE SEQUENCE</scope>
    <source>
        <strain evidence="1">DSM 107476</strain>
    </source>
</reference>
<comment type="caution">
    <text evidence="1">The sequence shown here is derived from an EMBL/GenBank/DDBJ whole genome shotgun (WGS) entry which is preliminary data.</text>
</comment>
<proteinExistence type="predicted"/>
<dbReference type="EMBL" id="JAVDXZ010000001">
    <property type="protein sequence ID" value="MDR7328979.1"/>
    <property type="molecule type" value="Genomic_DNA"/>
</dbReference>
<sequence>MATPECMLADSAENAFDWDDIYAELRRRRHDLSPA</sequence>
<dbReference type="Proteomes" id="UP001180840">
    <property type="component" value="Unassembled WGS sequence"/>
</dbReference>
<keyword evidence="2" id="KW-1185">Reference proteome</keyword>
<evidence type="ECO:0000313" key="2">
    <source>
        <dbReference type="Proteomes" id="UP001180840"/>
    </source>
</evidence>
<evidence type="ECO:0000313" key="1">
    <source>
        <dbReference type="EMBL" id="MDR7328979.1"/>
    </source>
</evidence>
<gene>
    <name evidence="1" type="ORF">J2S39_000655</name>
</gene>